<comment type="caution">
    <text evidence="2">The sequence shown here is derived from an EMBL/GenBank/DDBJ whole genome shotgun (WGS) entry which is preliminary data.</text>
</comment>
<evidence type="ECO:0000259" key="1">
    <source>
        <dbReference type="PROSITE" id="PS50943"/>
    </source>
</evidence>
<protein>
    <submittedName>
        <fullName evidence="2">Helix-turn-helix domain-containing protein</fullName>
    </submittedName>
</protein>
<dbReference type="InterPro" id="IPR010982">
    <property type="entry name" value="Lambda_DNA-bd_dom_sf"/>
</dbReference>
<dbReference type="RefSeq" id="WP_380248490.1">
    <property type="nucleotide sequence ID" value="NZ_JBHUII010000001.1"/>
</dbReference>
<dbReference type="PROSITE" id="PS50943">
    <property type="entry name" value="HTH_CROC1"/>
    <property type="match status" value="1"/>
</dbReference>
<name>A0ABW5BIK3_9PROT</name>
<evidence type="ECO:0000313" key="2">
    <source>
        <dbReference type="EMBL" id="MFD2204674.1"/>
    </source>
</evidence>
<proteinExistence type="predicted"/>
<dbReference type="SMART" id="SM00530">
    <property type="entry name" value="HTH_XRE"/>
    <property type="match status" value="1"/>
</dbReference>
<dbReference type="SUPFAM" id="SSF47413">
    <property type="entry name" value="lambda repressor-like DNA-binding domains"/>
    <property type="match status" value="1"/>
</dbReference>
<keyword evidence="3" id="KW-1185">Reference proteome</keyword>
<feature type="domain" description="HTH cro/C1-type" evidence="1">
    <location>
        <begin position="15"/>
        <end position="75"/>
    </location>
</feature>
<organism evidence="2 3">
    <name type="scientific">Kiloniella antarctica</name>
    <dbReference type="NCBI Taxonomy" id="1550907"/>
    <lineage>
        <taxon>Bacteria</taxon>
        <taxon>Pseudomonadati</taxon>
        <taxon>Pseudomonadota</taxon>
        <taxon>Alphaproteobacteria</taxon>
        <taxon>Rhodospirillales</taxon>
        <taxon>Kiloniellaceae</taxon>
        <taxon>Kiloniella</taxon>
    </lineage>
</organism>
<dbReference type="Gene3D" id="1.10.260.40">
    <property type="entry name" value="lambda repressor-like DNA-binding domains"/>
    <property type="match status" value="1"/>
</dbReference>
<accession>A0ABW5BIK3</accession>
<dbReference type="InterPro" id="IPR001387">
    <property type="entry name" value="Cro/C1-type_HTH"/>
</dbReference>
<dbReference type="CDD" id="cd00093">
    <property type="entry name" value="HTH_XRE"/>
    <property type="match status" value="1"/>
</dbReference>
<dbReference type="EMBL" id="JBHUII010000001">
    <property type="protein sequence ID" value="MFD2204674.1"/>
    <property type="molecule type" value="Genomic_DNA"/>
</dbReference>
<reference evidence="3" key="1">
    <citation type="journal article" date="2019" name="Int. J. Syst. Evol. Microbiol.">
        <title>The Global Catalogue of Microorganisms (GCM) 10K type strain sequencing project: providing services to taxonomists for standard genome sequencing and annotation.</title>
        <authorList>
            <consortium name="The Broad Institute Genomics Platform"/>
            <consortium name="The Broad Institute Genome Sequencing Center for Infectious Disease"/>
            <person name="Wu L."/>
            <person name="Ma J."/>
        </authorList>
    </citation>
    <scope>NUCLEOTIDE SEQUENCE [LARGE SCALE GENOMIC DNA]</scope>
    <source>
        <strain evidence="3">CGMCC 4.7192</strain>
    </source>
</reference>
<dbReference type="Proteomes" id="UP001597294">
    <property type="component" value="Unassembled WGS sequence"/>
</dbReference>
<sequence length="211" mass="24207">MARQKNDQIPLGELLTMARLEKGLSRAQLAKETNVSENSIVRYEKAGLEKDGQYPPSQKLAALCFCLGISPLTALLSSLERDDYWMYYGETDQEWLMSHPAHSYLSEQWFALTRDNQLLREMLKVFLCPEKAAENFHEDDIEWMKEEARKVIEVQDKFESKMIDLGLFSPTQRTLSTPGDPTKVTRKGFEKDPFDYASMSNDYTGTKNGSD</sequence>
<dbReference type="Pfam" id="PF13560">
    <property type="entry name" value="HTH_31"/>
    <property type="match status" value="1"/>
</dbReference>
<gene>
    <name evidence="2" type="ORF">ACFSKO_03585</name>
</gene>
<evidence type="ECO:0000313" key="3">
    <source>
        <dbReference type="Proteomes" id="UP001597294"/>
    </source>
</evidence>